<dbReference type="AlphaFoldDB" id="A0AA41ZB86"/>
<dbReference type="InterPro" id="IPR010985">
    <property type="entry name" value="Ribbon_hlx_hlx"/>
</dbReference>
<evidence type="ECO:0000313" key="2">
    <source>
        <dbReference type="Proteomes" id="UP001165667"/>
    </source>
</evidence>
<proteinExistence type="predicted"/>
<evidence type="ECO:0000313" key="1">
    <source>
        <dbReference type="EMBL" id="MCW6512702.1"/>
    </source>
</evidence>
<dbReference type="SUPFAM" id="SSF47598">
    <property type="entry name" value="Ribbon-helix-helix"/>
    <property type="match status" value="1"/>
</dbReference>
<dbReference type="RefSeq" id="WP_282589077.1">
    <property type="nucleotide sequence ID" value="NZ_JAMOIM010000061.1"/>
</dbReference>
<dbReference type="GO" id="GO:0006355">
    <property type="term" value="P:regulation of DNA-templated transcription"/>
    <property type="evidence" value="ECO:0007669"/>
    <property type="project" value="InterPro"/>
</dbReference>
<dbReference type="Proteomes" id="UP001165667">
    <property type="component" value="Unassembled WGS sequence"/>
</dbReference>
<accession>A0AA41ZB86</accession>
<gene>
    <name evidence="1" type="ORF">M8523_32875</name>
</gene>
<protein>
    <submittedName>
        <fullName evidence="1">Type II toxin-antitoxin system ParD family antitoxin</fullName>
    </submittedName>
</protein>
<keyword evidence="2" id="KW-1185">Reference proteome</keyword>
<name>A0AA41ZB86_9HYPH</name>
<sequence>MPAKHTLHVVLTETLVKYVRDKVVAGHHLTASDVIRHSLHKLMQRDDLQKLMVDAGRRADPNE</sequence>
<comment type="caution">
    <text evidence="1">The sequence shown here is derived from an EMBL/GenBank/DDBJ whole genome shotgun (WGS) entry which is preliminary data.</text>
</comment>
<organism evidence="1 2">
    <name type="scientific">Lichenifustis flavocetrariae</name>
    <dbReference type="NCBI Taxonomy" id="2949735"/>
    <lineage>
        <taxon>Bacteria</taxon>
        <taxon>Pseudomonadati</taxon>
        <taxon>Pseudomonadota</taxon>
        <taxon>Alphaproteobacteria</taxon>
        <taxon>Hyphomicrobiales</taxon>
        <taxon>Lichenihabitantaceae</taxon>
        <taxon>Lichenifustis</taxon>
    </lineage>
</organism>
<dbReference type="EMBL" id="JAMOIM010000061">
    <property type="protein sequence ID" value="MCW6512702.1"/>
    <property type="molecule type" value="Genomic_DNA"/>
</dbReference>
<reference evidence="1" key="1">
    <citation type="submission" date="2022-05" db="EMBL/GenBank/DDBJ databases">
        <authorList>
            <person name="Pankratov T."/>
        </authorList>
    </citation>
    <scope>NUCLEOTIDE SEQUENCE</scope>
    <source>
        <strain evidence="1">BP6-180914</strain>
    </source>
</reference>